<dbReference type="InterPro" id="IPR000531">
    <property type="entry name" value="Beta-barrel_TonB"/>
</dbReference>
<dbReference type="Gene3D" id="2.40.170.20">
    <property type="entry name" value="TonB-dependent receptor, beta-barrel domain"/>
    <property type="match status" value="1"/>
</dbReference>
<dbReference type="Pfam" id="PF00593">
    <property type="entry name" value="TonB_dep_Rec_b-barrel"/>
    <property type="match status" value="1"/>
</dbReference>
<dbReference type="RefSeq" id="WP_143390489.1">
    <property type="nucleotide sequence ID" value="NZ_VJZQ01000010.1"/>
</dbReference>
<dbReference type="GO" id="GO:0033214">
    <property type="term" value="P:siderophore-iron import into cell"/>
    <property type="evidence" value="ECO:0007669"/>
    <property type="project" value="TreeGrafter"/>
</dbReference>
<feature type="domain" description="TonB-dependent receptor-like beta-barrel" evidence="11">
    <location>
        <begin position="235"/>
        <end position="707"/>
    </location>
</feature>
<evidence type="ECO:0000256" key="7">
    <source>
        <dbReference type="ARBA" id="ARBA00023237"/>
    </source>
</evidence>
<evidence type="ECO:0000256" key="3">
    <source>
        <dbReference type="ARBA" id="ARBA00022452"/>
    </source>
</evidence>
<protein>
    <submittedName>
        <fullName evidence="13">TonB-dependent receptor</fullName>
    </submittedName>
</protein>
<gene>
    <name evidence="13" type="ORF">FNW17_00240</name>
</gene>
<organism evidence="13 14">
    <name type="scientific">Flavobacterium franklandianum</name>
    <dbReference type="NCBI Taxonomy" id="2594430"/>
    <lineage>
        <taxon>Bacteria</taxon>
        <taxon>Pseudomonadati</taxon>
        <taxon>Bacteroidota</taxon>
        <taxon>Flavobacteriia</taxon>
        <taxon>Flavobacteriales</taxon>
        <taxon>Flavobacteriaceae</taxon>
        <taxon>Flavobacterium</taxon>
    </lineage>
</organism>
<evidence type="ECO:0000256" key="6">
    <source>
        <dbReference type="ARBA" id="ARBA00023136"/>
    </source>
</evidence>
<dbReference type="InterPro" id="IPR037066">
    <property type="entry name" value="Plug_dom_sf"/>
</dbReference>
<comment type="caution">
    <text evidence="13">The sequence shown here is derived from an EMBL/GenBank/DDBJ whole genome shotgun (WGS) entry which is preliminary data.</text>
</comment>
<keyword evidence="14" id="KW-1185">Reference proteome</keyword>
<comment type="subcellular location">
    <subcellularLocation>
        <location evidence="1 8">Cell outer membrane</location>
        <topology evidence="1 8">Multi-pass membrane protein</topology>
    </subcellularLocation>
</comment>
<keyword evidence="7 8" id="KW-0998">Cell outer membrane</keyword>
<evidence type="ECO:0000256" key="4">
    <source>
        <dbReference type="ARBA" id="ARBA00022692"/>
    </source>
</evidence>
<name>A0A553CTC0_9FLAO</name>
<dbReference type="GO" id="GO:0009279">
    <property type="term" value="C:cell outer membrane"/>
    <property type="evidence" value="ECO:0007669"/>
    <property type="project" value="UniProtKB-SubCell"/>
</dbReference>
<dbReference type="AlphaFoldDB" id="A0A553CTC0"/>
<dbReference type="InterPro" id="IPR012910">
    <property type="entry name" value="Plug_dom"/>
</dbReference>
<dbReference type="PANTHER" id="PTHR30442">
    <property type="entry name" value="IRON III DICITRATE TRANSPORT PROTEIN FECA"/>
    <property type="match status" value="1"/>
</dbReference>
<dbReference type="PANTHER" id="PTHR30442:SF0">
    <property type="entry name" value="FE(3+) DICITRATE TRANSPORT PROTEIN FECA"/>
    <property type="match status" value="1"/>
</dbReference>
<dbReference type="InterPro" id="IPR039426">
    <property type="entry name" value="TonB-dep_rcpt-like"/>
</dbReference>
<keyword evidence="6 8" id="KW-0472">Membrane</keyword>
<evidence type="ECO:0000256" key="9">
    <source>
        <dbReference type="RuleBase" id="RU003357"/>
    </source>
</evidence>
<reference evidence="13 14" key="1">
    <citation type="submission" date="2019-07" db="EMBL/GenBank/DDBJ databases">
        <title>Novel species of Flavobacterium.</title>
        <authorList>
            <person name="Liu Q."/>
            <person name="Xin Y.-H."/>
        </authorList>
    </citation>
    <scope>NUCLEOTIDE SEQUENCE [LARGE SCALE GENOMIC DNA]</scope>
    <source>
        <strain evidence="13 14">LB3P56</strain>
    </source>
</reference>
<sequence>MKYLSAALLCLLFVKITSAQEVKKDTINKLSTVVIVVKQQSPERMPEIKDNILFSGKKNEVLKLSNLNANLTNNNAREVFARIPGVTVWENEGSGLQINVGVRGLSPNRSWELNTRQNGVDISADVFGYPEAYYNPPLEAVETIQMVRGGASLQFGPQFGGMLNYVLKREKEKPFSFETQNTVGSFGLVSSFNAIGGKYKKFSYYVYNHSRSADGWRENNRFTARNTHAFVEYRFSDKTKIAAEYTNSNYNMQQPGGLTDDQFRSNSRQSFRERNWFGVPWNIFSLNFDTKVNANFDVSVKAFGLIGERNSVGFTNGPNVVDAISTTTNQYAKRRVDSDIYKNLGIENRNLYRYKLGKTTQNLAFGVRLYKANTERFQKGVGTTGSNFDMSIENRYPTDLTFTTKNIALFAENQFKITEKFSVTPGMRFEHINSTSNGRIDIVSGNDVTISEKNITRNQPLFGVGFEYKLRQTNFYANISQAYRPVLFSDLTPPAVTDVIDPALKDSRGFNADIGYRGVYKGFLNFDMSVFYLSYQDRVGGINQFIDNDPSKGTYLFRTNLGETRNKGIESFVDLNITKMFGIHKPYGNLDVFASMSFIDSRYVDFPVTTKSGAAPNIVITETNLAGNRVENAPRYIHNFGMSWGNNNFSATVQYKMSGKIFTDSNNTAAPSANGQTGLLNGYEIWDFSSEYKIYKKFNIRSGINNILDKSYATRRASGYPGPGILPGEGRSFYVSVGYKL</sequence>
<keyword evidence="10" id="KW-0732">Signal</keyword>
<feature type="signal peptide" evidence="10">
    <location>
        <begin position="1"/>
        <end position="19"/>
    </location>
</feature>
<feature type="domain" description="TonB-dependent receptor plug" evidence="12">
    <location>
        <begin position="72"/>
        <end position="158"/>
    </location>
</feature>
<dbReference type="CDD" id="cd01347">
    <property type="entry name" value="ligand_gated_channel"/>
    <property type="match status" value="1"/>
</dbReference>
<dbReference type="Proteomes" id="UP000318585">
    <property type="component" value="Unassembled WGS sequence"/>
</dbReference>
<dbReference type="OrthoDB" id="9758472at2"/>
<comment type="similarity">
    <text evidence="8 9">Belongs to the TonB-dependent receptor family.</text>
</comment>
<dbReference type="InterPro" id="IPR036942">
    <property type="entry name" value="Beta-barrel_TonB_sf"/>
</dbReference>
<dbReference type="Gene3D" id="2.170.130.10">
    <property type="entry name" value="TonB-dependent receptor, plug domain"/>
    <property type="match status" value="1"/>
</dbReference>
<accession>A0A553CTC0</accession>
<dbReference type="EMBL" id="VJZR01000001">
    <property type="protein sequence ID" value="TRX23644.1"/>
    <property type="molecule type" value="Genomic_DNA"/>
</dbReference>
<evidence type="ECO:0000256" key="8">
    <source>
        <dbReference type="PROSITE-ProRule" id="PRU01360"/>
    </source>
</evidence>
<keyword evidence="2 8" id="KW-0813">Transport</keyword>
<evidence type="ECO:0000256" key="2">
    <source>
        <dbReference type="ARBA" id="ARBA00022448"/>
    </source>
</evidence>
<dbReference type="Pfam" id="PF07715">
    <property type="entry name" value="Plug"/>
    <property type="match status" value="1"/>
</dbReference>
<proteinExistence type="inferred from homology"/>
<dbReference type="PROSITE" id="PS52016">
    <property type="entry name" value="TONB_DEPENDENT_REC_3"/>
    <property type="match status" value="1"/>
</dbReference>
<evidence type="ECO:0000313" key="14">
    <source>
        <dbReference type="Proteomes" id="UP000318585"/>
    </source>
</evidence>
<evidence type="ECO:0000256" key="10">
    <source>
        <dbReference type="SAM" id="SignalP"/>
    </source>
</evidence>
<keyword evidence="3 8" id="KW-1134">Transmembrane beta strand</keyword>
<keyword evidence="4 8" id="KW-0812">Transmembrane</keyword>
<keyword evidence="13" id="KW-0675">Receptor</keyword>
<evidence type="ECO:0000259" key="12">
    <source>
        <dbReference type="Pfam" id="PF07715"/>
    </source>
</evidence>
<feature type="chain" id="PRO_5022076548" evidence="10">
    <location>
        <begin position="20"/>
        <end position="741"/>
    </location>
</feature>
<keyword evidence="5 9" id="KW-0798">TonB box</keyword>
<evidence type="ECO:0000259" key="11">
    <source>
        <dbReference type="Pfam" id="PF00593"/>
    </source>
</evidence>
<evidence type="ECO:0000313" key="13">
    <source>
        <dbReference type="EMBL" id="TRX23644.1"/>
    </source>
</evidence>
<evidence type="ECO:0000256" key="1">
    <source>
        <dbReference type="ARBA" id="ARBA00004571"/>
    </source>
</evidence>
<evidence type="ECO:0000256" key="5">
    <source>
        <dbReference type="ARBA" id="ARBA00023077"/>
    </source>
</evidence>
<dbReference type="SUPFAM" id="SSF56935">
    <property type="entry name" value="Porins"/>
    <property type="match status" value="1"/>
</dbReference>